<dbReference type="OrthoDB" id="3296989at2"/>
<dbReference type="Gene3D" id="2.30.110.10">
    <property type="entry name" value="Electron Transport, Fmn-binding Protein, Chain A"/>
    <property type="match status" value="1"/>
</dbReference>
<dbReference type="EMBL" id="BJXA01000055">
    <property type="protein sequence ID" value="GEM41686.1"/>
    <property type="molecule type" value="Genomic_DNA"/>
</dbReference>
<dbReference type="Proteomes" id="UP000321424">
    <property type="component" value="Unassembled WGS sequence"/>
</dbReference>
<sequence length="149" mass="16495">METKLGLPGWLKPMNRVVITLNRLGVTIGTMRVLSVPGRASGELRTTPVSPLTVRGARYVVGHAKAEWVRNARKSYWGILAEGRKRHRVDLIELPAEERAAILHEFPREVPHGVPFFIKLGLVESADPDEFAAAAPRCAVFRIENPTPA</sequence>
<protein>
    <recommendedName>
        <fullName evidence="3">Deazaflavin-dependent nitroreductase</fullName>
    </recommendedName>
</protein>
<name>A0A511MP08_9NOCA</name>
<dbReference type="RefSeq" id="WP_147138781.1">
    <property type="nucleotide sequence ID" value="NZ_BJXA01000055.1"/>
</dbReference>
<evidence type="ECO:0008006" key="3">
    <source>
        <dbReference type="Google" id="ProtNLM"/>
    </source>
</evidence>
<comment type="caution">
    <text evidence="1">The sequence shown here is derived from an EMBL/GenBank/DDBJ whole genome shotgun (WGS) entry which is preliminary data.</text>
</comment>
<dbReference type="InterPro" id="IPR012349">
    <property type="entry name" value="Split_barrel_FMN-bd"/>
</dbReference>
<reference evidence="1 2" key="1">
    <citation type="submission" date="2019-07" db="EMBL/GenBank/DDBJ databases">
        <title>Whole genome shotgun sequence of Nocardia ninae NBRC 108245.</title>
        <authorList>
            <person name="Hosoyama A."/>
            <person name="Uohara A."/>
            <person name="Ohji S."/>
            <person name="Ichikawa N."/>
        </authorList>
    </citation>
    <scope>NUCLEOTIDE SEQUENCE [LARGE SCALE GENOMIC DNA]</scope>
    <source>
        <strain evidence="1 2">NBRC 108245</strain>
    </source>
</reference>
<keyword evidence="2" id="KW-1185">Reference proteome</keyword>
<proteinExistence type="predicted"/>
<evidence type="ECO:0000313" key="2">
    <source>
        <dbReference type="Proteomes" id="UP000321424"/>
    </source>
</evidence>
<accession>A0A511MP08</accession>
<gene>
    <name evidence="1" type="ORF">NN4_62050</name>
</gene>
<evidence type="ECO:0000313" key="1">
    <source>
        <dbReference type="EMBL" id="GEM41686.1"/>
    </source>
</evidence>
<dbReference type="AlphaFoldDB" id="A0A511MP08"/>
<organism evidence="1 2">
    <name type="scientific">Nocardia ninae NBRC 108245</name>
    <dbReference type="NCBI Taxonomy" id="1210091"/>
    <lineage>
        <taxon>Bacteria</taxon>
        <taxon>Bacillati</taxon>
        <taxon>Actinomycetota</taxon>
        <taxon>Actinomycetes</taxon>
        <taxon>Mycobacteriales</taxon>
        <taxon>Nocardiaceae</taxon>
        <taxon>Nocardia</taxon>
    </lineage>
</organism>